<name>A0ACC0CYF6_9PEZI</name>
<comment type="caution">
    <text evidence="1">The sequence shown here is derived from an EMBL/GenBank/DDBJ whole genome shotgun (WGS) entry which is preliminary data.</text>
</comment>
<evidence type="ECO:0000313" key="2">
    <source>
        <dbReference type="Proteomes" id="UP001497680"/>
    </source>
</evidence>
<organism evidence="1 2">
    <name type="scientific">Hypoxylon rubiginosum</name>
    <dbReference type="NCBI Taxonomy" id="110542"/>
    <lineage>
        <taxon>Eukaryota</taxon>
        <taxon>Fungi</taxon>
        <taxon>Dikarya</taxon>
        <taxon>Ascomycota</taxon>
        <taxon>Pezizomycotina</taxon>
        <taxon>Sordariomycetes</taxon>
        <taxon>Xylariomycetidae</taxon>
        <taxon>Xylariales</taxon>
        <taxon>Hypoxylaceae</taxon>
        <taxon>Hypoxylon</taxon>
    </lineage>
</organism>
<sequence length="147" mass="16871">MARAIDEHVINQKPNVEDKLQQTIHVVQEHNASTPISLRLPSASPGSELEDFNSTTRSTSPVPQTANRKIGNKYAKLSQPEHNELELLKSIMQTMEDEFEEILKAEQRKRQDEITVLETKHQRELNQLRDKYETRVDSLISIIKSLG</sequence>
<protein>
    <submittedName>
        <fullName evidence="1">Uncharacterized protein</fullName>
    </submittedName>
</protein>
<proteinExistence type="predicted"/>
<dbReference type="Proteomes" id="UP001497680">
    <property type="component" value="Unassembled WGS sequence"/>
</dbReference>
<dbReference type="EMBL" id="MU394325">
    <property type="protein sequence ID" value="KAI6085466.1"/>
    <property type="molecule type" value="Genomic_DNA"/>
</dbReference>
<gene>
    <name evidence="1" type="ORF">F4821DRAFT_279269</name>
</gene>
<reference evidence="1 2" key="1">
    <citation type="journal article" date="2022" name="New Phytol.">
        <title>Ecological generalism drives hyperdiversity of secondary metabolite gene clusters in xylarialean endophytes.</title>
        <authorList>
            <person name="Franco M.E.E."/>
            <person name="Wisecaver J.H."/>
            <person name="Arnold A.E."/>
            <person name="Ju Y.M."/>
            <person name="Slot J.C."/>
            <person name="Ahrendt S."/>
            <person name="Moore L.P."/>
            <person name="Eastman K.E."/>
            <person name="Scott K."/>
            <person name="Konkel Z."/>
            <person name="Mondo S.J."/>
            <person name="Kuo A."/>
            <person name="Hayes R.D."/>
            <person name="Haridas S."/>
            <person name="Andreopoulos B."/>
            <person name="Riley R."/>
            <person name="LaButti K."/>
            <person name="Pangilinan J."/>
            <person name="Lipzen A."/>
            <person name="Amirebrahimi M."/>
            <person name="Yan J."/>
            <person name="Adam C."/>
            <person name="Keymanesh K."/>
            <person name="Ng V."/>
            <person name="Louie K."/>
            <person name="Northen T."/>
            <person name="Drula E."/>
            <person name="Henrissat B."/>
            <person name="Hsieh H.M."/>
            <person name="Youens-Clark K."/>
            <person name="Lutzoni F."/>
            <person name="Miadlikowska J."/>
            <person name="Eastwood D.C."/>
            <person name="Hamelin R.C."/>
            <person name="Grigoriev I.V."/>
            <person name="U'Ren J.M."/>
        </authorList>
    </citation>
    <scope>NUCLEOTIDE SEQUENCE [LARGE SCALE GENOMIC DNA]</scope>
    <source>
        <strain evidence="1 2">ER1909</strain>
    </source>
</reference>
<keyword evidence="2" id="KW-1185">Reference proteome</keyword>
<evidence type="ECO:0000313" key="1">
    <source>
        <dbReference type="EMBL" id="KAI6085466.1"/>
    </source>
</evidence>
<accession>A0ACC0CYF6</accession>